<organism evidence="2 3">
    <name type="scientific">Mucilaginibacter ginkgonis</name>
    <dbReference type="NCBI Taxonomy" id="2682091"/>
    <lineage>
        <taxon>Bacteria</taxon>
        <taxon>Pseudomonadati</taxon>
        <taxon>Bacteroidota</taxon>
        <taxon>Sphingobacteriia</taxon>
        <taxon>Sphingobacteriales</taxon>
        <taxon>Sphingobacteriaceae</taxon>
        <taxon>Mucilaginibacter</taxon>
    </lineage>
</organism>
<dbReference type="Proteomes" id="UP000429232">
    <property type="component" value="Chromosome"/>
</dbReference>
<accession>A0A6I4HZJ8</accession>
<gene>
    <name evidence="2" type="ORF">GO620_001330</name>
</gene>
<protein>
    <submittedName>
        <fullName evidence="2">Abortive infection family protein</fullName>
    </submittedName>
</protein>
<sequence length="273" mass="30522">MNISALVINPLAKFICGDTNEAPYMTGTTLVEFFRRYGFQDNYESGFPSRWVYTEEKVKSLNGTTILEDVLIDVLDSRRYLFAKVSFEHAIHAVNNILKFDGYMVVLENDKVIIKGTQIAAVESKIAVAIDHRFIFDQIIKATEKVNNGDYSGAITNARSLIEAVCIDIIEKKEAIEVRNDGNVDSLWARTKKALKLDLKDKTDLPESIFQILGGIDTAVKGFAGLSNNASDRHATKFKTRKHHARLAVNLSLAIADFLFESMEYQSSNSNAT</sequence>
<evidence type="ECO:0000313" key="3">
    <source>
        <dbReference type="Proteomes" id="UP000429232"/>
    </source>
</evidence>
<reference evidence="2 3" key="1">
    <citation type="submission" date="2020-12" db="EMBL/GenBank/DDBJ databases">
        <title>HMF7856_wgs.fasta genome submission.</title>
        <authorList>
            <person name="Kang H."/>
            <person name="Kim H."/>
            <person name="Joh K."/>
        </authorList>
    </citation>
    <scope>NUCLEOTIDE SEQUENCE [LARGE SCALE GENOMIC DNA]</scope>
    <source>
        <strain evidence="2 3">HMF7856</strain>
    </source>
</reference>
<dbReference type="EMBL" id="CP066775">
    <property type="protein sequence ID" value="QQL50121.1"/>
    <property type="molecule type" value="Genomic_DNA"/>
</dbReference>
<dbReference type="RefSeq" id="WP_157523039.1">
    <property type="nucleotide sequence ID" value="NZ_CP066775.1"/>
</dbReference>
<feature type="domain" description="Abortive infection protein-like C-terminal" evidence="1">
    <location>
        <begin position="186"/>
        <end position="261"/>
    </location>
</feature>
<dbReference type="InterPro" id="IPR026001">
    <property type="entry name" value="Abi-like_C"/>
</dbReference>
<dbReference type="AlphaFoldDB" id="A0A6I4HZJ8"/>
<evidence type="ECO:0000313" key="2">
    <source>
        <dbReference type="EMBL" id="QQL50121.1"/>
    </source>
</evidence>
<proteinExistence type="predicted"/>
<name>A0A6I4HZJ8_9SPHI</name>
<evidence type="ECO:0000259" key="1">
    <source>
        <dbReference type="Pfam" id="PF14355"/>
    </source>
</evidence>
<dbReference type="Pfam" id="PF14355">
    <property type="entry name" value="Abi_C"/>
    <property type="match status" value="1"/>
</dbReference>
<dbReference type="KEGG" id="mgik:GO620_001330"/>
<keyword evidence="3" id="KW-1185">Reference proteome</keyword>